<dbReference type="eggNOG" id="KOG1369">
    <property type="taxonomic scope" value="Eukaryota"/>
</dbReference>
<evidence type="ECO:0000259" key="8">
    <source>
        <dbReference type="Pfam" id="PF00349"/>
    </source>
</evidence>
<evidence type="ECO:0000256" key="3">
    <source>
        <dbReference type="ARBA" id="ARBA00022741"/>
    </source>
</evidence>
<dbReference type="EMBL" id="GL996502">
    <property type="protein sequence ID" value="EGW32676.1"/>
    <property type="molecule type" value="Genomic_DNA"/>
</dbReference>
<dbReference type="RefSeq" id="XP_007375952.1">
    <property type="nucleotide sequence ID" value="XM_007375890.1"/>
</dbReference>
<evidence type="ECO:0000256" key="7">
    <source>
        <dbReference type="SAM" id="MobiDB-lite"/>
    </source>
</evidence>
<dbReference type="Pfam" id="PF03727">
    <property type="entry name" value="Hexokinase_2"/>
    <property type="match status" value="1"/>
</dbReference>
<dbReference type="SUPFAM" id="SSF53067">
    <property type="entry name" value="Actin-like ATPase domain"/>
    <property type="match status" value="2"/>
</dbReference>
<dbReference type="GO" id="GO:0006006">
    <property type="term" value="P:glucose metabolic process"/>
    <property type="evidence" value="ECO:0007669"/>
    <property type="project" value="TreeGrafter"/>
</dbReference>
<keyword evidence="2 6" id="KW-0808">Transferase</keyword>
<dbReference type="InterPro" id="IPR043129">
    <property type="entry name" value="ATPase_NBD"/>
</dbReference>
<dbReference type="GO" id="GO:0008865">
    <property type="term" value="F:fructokinase activity"/>
    <property type="evidence" value="ECO:0007669"/>
    <property type="project" value="TreeGrafter"/>
</dbReference>
<keyword evidence="4 6" id="KW-0418">Kinase</keyword>
<dbReference type="GO" id="GO:0005536">
    <property type="term" value="F:D-glucose binding"/>
    <property type="evidence" value="ECO:0007669"/>
    <property type="project" value="InterPro"/>
</dbReference>
<feature type="compositionally biased region" description="Low complexity" evidence="7">
    <location>
        <begin position="32"/>
        <end position="44"/>
    </location>
</feature>
<dbReference type="GO" id="GO:0005829">
    <property type="term" value="C:cytosol"/>
    <property type="evidence" value="ECO:0007669"/>
    <property type="project" value="TreeGrafter"/>
</dbReference>
<dbReference type="OrthoDB" id="419537at2759"/>
<dbReference type="UniPathway" id="UPA00109">
    <property type="reaction ID" value="UER00180"/>
</dbReference>
<dbReference type="GO" id="GO:0006096">
    <property type="term" value="P:glycolytic process"/>
    <property type="evidence" value="ECO:0007669"/>
    <property type="project" value="UniProtKB-UniPathway"/>
</dbReference>
<dbReference type="HOGENOM" id="CLU_014393_4_1_1"/>
<dbReference type="PROSITE" id="PS51748">
    <property type="entry name" value="HEXOKINASE_2"/>
    <property type="match status" value="1"/>
</dbReference>
<evidence type="ECO:0000256" key="1">
    <source>
        <dbReference type="ARBA" id="ARBA00009225"/>
    </source>
</evidence>
<evidence type="ECO:0000256" key="5">
    <source>
        <dbReference type="ARBA" id="ARBA00022840"/>
    </source>
</evidence>
<reference evidence="10 11" key="1">
    <citation type="journal article" date="2011" name="Proc. Natl. Acad. Sci. U.S.A.">
        <title>Comparative genomics of xylose-fermenting fungi for enhanced biofuel production.</title>
        <authorList>
            <person name="Wohlbach D.J."/>
            <person name="Kuo A."/>
            <person name="Sato T.K."/>
            <person name="Potts K.M."/>
            <person name="Salamov A.A."/>
            <person name="LaButti K.M."/>
            <person name="Sun H."/>
            <person name="Clum A."/>
            <person name="Pangilinan J.L."/>
            <person name="Lindquist E.A."/>
            <person name="Lucas S."/>
            <person name="Lapidus A."/>
            <person name="Jin M."/>
            <person name="Gunawan C."/>
            <person name="Balan V."/>
            <person name="Dale B.E."/>
            <person name="Jeffries T.W."/>
            <person name="Zinkel R."/>
            <person name="Barry K.W."/>
            <person name="Grigoriev I.V."/>
            <person name="Gasch A.P."/>
        </authorList>
    </citation>
    <scope>NUCLEOTIDE SEQUENCE [LARGE SCALE GENOMIC DNA]</scope>
    <source>
        <strain evidence="11">NRRL Y-27907 / 11-Y1</strain>
    </source>
</reference>
<dbReference type="PANTHER" id="PTHR19443">
    <property type="entry name" value="HEXOKINASE"/>
    <property type="match status" value="1"/>
</dbReference>
<keyword evidence="11" id="KW-1185">Reference proteome</keyword>
<evidence type="ECO:0000256" key="6">
    <source>
        <dbReference type="RuleBase" id="RU362007"/>
    </source>
</evidence>
<dbReference type="GO" id="GO:0001678">
    <property type="term" value="P:intracellular glucose homeostasis"/>
    <property type="evidence" value="ECO:0007669"/>
    <property type="project" value="InterPro"/>
</dbReference>
<dbReference type="Proteomes" id="UP000000709">
    <property type="component" value="Unassembled WGS sequence"/>
</dbReference>
<protein>
    <recommendedName>
        <fullName evidence="6">Phosphotransferase</fullName>
        <ecNumber evidence="6">2.7.1.-</ecNumber>
    </recommendedName>
</protein>
<accession>G3APA5</accession>
<feature type="domain" description="Hexokinase N-terminal" evidence="8">
    <location>
        <begin position="75"/>
        <end position="268"/>
    </location>
</feature>
<dbReference type="CDD" id="cd24000">
    <property type="entry name" value="ASKHA_NBD_HK"/>
    <property type="match status" value="1"/>
</dbReference>
<keyword evidence="3 6" id="KW-0547">Nucleotide-binding</keyword>
<dbReference type="InterPro" id="IPR022673">
    <property type="entry name" value="Hexokinase_C"/>
</dbReference>
<gene>
    <name evidence="10" type="ORF">SPAPADRAFT_61748</name>
</gene>
<evidence type="ECO:0000313" key="10">
    <source>
        <dbReference type="EMBL" id="EGW32676.1"/>
    </source>
</evidence>
<dbReference type="InterPro" id="IPR001312">
    <property type="entry name" value="Hexokinase"/>
</dbReference>
<feature type="domain" description="Hexokinase C-terminal" evidence="9">
    <location>
        <begin position="276"/>
        <end position="539"/>
    </location>
</feature>
<dbReference type="GO" id="GO:0005739">
    <property type="term" value="C:mitochondrion"/>
    <property type="evidence" value="ECO:0007669"/>
    <property type="project" value="TreeGrafter"/>
</dbReference>
<dbReference type="PRINTS" id="PR00475">
    <property type="entry name" value="HEXOKINASE"/>
</dbReference>
<dbReference type="STRING" id="619300.G3APA5"/>
<feature type="region of interest" description="Disordered" evidence="7">
    <location>
        <begin position="32"/>
        <end position="58"/>
    </location>
</feature>
<dbReference type="KEGG" id="spaa:SPAPADRAFT_61748"/>
<comment type="similarity">
    <text evidence="1 6">Belongs to the hexokinase family.</text>
</comment>
<dbReference type="GO" id="GO:0006013">
    <property type="term" value="P:mannose metabolic process"/>
    <property type="evidence" value="ECO:0007669"/>
    <property type="project" value="TreeGrafter"/>
</dbReference>
<organism evidence="11">
    <name type="scientific">Spathaspora passalidarum (strain NRRL Y-27907 / 11-Y1)</name>
    <dbReference type="NCBI Taxonomy" id="619300"/>
    <lineage>
        <taxon>Eukaryota</taxon>
        <taxon>Fungi</taxon>
        <taxon>Dikarya</taxon>
        <taxon>Ascomycota</taxon>
        <taxon>Saccharomycotina</taxon>
        <taxon>Pichiomycetes</taxon>
        <taxon>Debaryomycetaceae</taxon>
        <taxon>Spathaspora</taxon>
    </lineage>
</organism>
<dbReference type="GO" id="GO:0019158">
    <property type="term" value="F:mannokinase activity"/>
    <property type="evidence" value="ECO:0007669"/>
    <property type="project" value="TreeGrafter"/>
</dbReference>
<name>G3APA5_SPAPN</name>
<dbReference type="Pfam" id="PF00349">
    <property type="entry name" value="Hexokinase_1"/>
    <property type="match status" value="1"/>
</dbReference>
<evidence type="ECO:0000259" key="9">
    <source>
        <dbReference type="Pfam" id="PF03727"/>
    </source>
</evidence>
<dbReference type="OMA" id="PDFQPFE"/>
<dbReference type="Gene3D" id="3.40.367.20">
    <property type="match status" value="1"/>
</dbReference>
<dbReference type="InterPro" id="IPR022672">
    <property type="entry name" value="Hexokinase_N"/>
</dbReference>
<proteinExistence type="inferred from homology"/>
<dbReference type="Gene3D" id="3.30.420.40">
    <property type="match status" value="1"/>
</dbReference>
<dbReference type="GeneID" id="18874031"/>
<sequence>MTTNTTPAAISITPSMKEVEGLGLNIGEFTLEESPSNSSVSACSEESESPLTSQAGSDSKMESLLSSIVKSFTQTLTNENLSSQSDLLHADFDSALSDNSNITMLPNYNIQPTGQEHGQFLVIDLGGSTLRIAVVNIDQPVDAEETDRSSRIQTVIEKSWIIPNDFKVIDWEFFKFIGAKIKSVLELQEVLDINSIVKTGITWSFPLETTDYNHGRIVHVSKGYTIHPDIFGKDLKVILESVLKDEYAIDIDIRIIFNDSLAVYAAGAFIDKNTKLALVLGTGLNVCCSLDSSSKVHPDKVLNGHDRILYNTELSLFGQNLVTPNFVTKYDSHIDSRFGIFNQHFQSFMTVDPNTGTIFQPHELMASGRYLPELTRLVLVDLIEAQEIFVDRSQYELTEILTNEYDGFDGELMCFINESDDFEAINKKVSERYNWKTGISQEEITILKNVTNAIIHRAAFIVAYTIVSFVKLLHEHNANEDLSEVTIGYVGSVLYYFNSYRKLVKQLINDNEDAKKLGLKVDLKLIDNSSIIGAAIGAAYYS</sequence>
<keyword evidence="6" id="KW-0324">Glycolysis</keyword>
<evidence type="ECO:0000256" key="2">
    <source>
        <dbReference type="ARBA" id="ARBA00022679"/>
    </source>
</evidence>
<dbReference type="GO" id="GO:0004340">
    <property type="term" value="F:glucokinase activity"/>
    <property type="evidence" value="ECO:0007669"/>
    <property type="project" value="TreeGrafter"/>
</dbReference>
<keyword evidence="5 6" id="KW-0067">ATP-binding</keyword>
<dbReference type="PANTHER" id="PTHR19443:SF24">
    <property type="entry name" value="PHOSPHOTRANSFERASE"/>
    <property type="match status" value="1"/>
</dbReference>
<dbReference type="EC" id="2.7.1.-" evidence="6"/>
<evidence type="ECO:0000313" key="11">
    <source>
        <dbReference type="Proteomes" id="UP000000709"/>
    </source>
</evidence>
<evidence type="ECO:0000256" key="4">
    <source>
        <dbReference type="ARBA" id="ARBA00022777"/>
    </source>
</evidence>
<dbReference type="InParanoid" id="G3APA5"/>
<dbReference type="AlphaFoldDB" id="G3APA5"/>
<dbReference type="GO" id="GO:0005524">
    <property type="term" value="F:ATP binding"/>
    <property type="evidence" value="ECO:0007669"/>
    <property type="project" value="UniProtKB-UniRule"/>
</dbReference>